<evidence type="ECO:0000256" key="2">
    <source>
        <dbReference type="SAM" id="Phobius"/>
    </source>
</evidence>
<feature type="compositionally biased region" description="Low complexity" evidence="1">
    <location>
        <begin position="140"/>
        <end position="161"/>
    </location>
</feature>
<comment type="caution">
    <text evidence="3">The sequence shown here is derived from an EMBL/GenBank/DDBJ whole genome shotgun (WGS) entry which is preliminary data.</text>
</comment>
<feature type="region of interest" description="Disordered" evidence="1">
    <location>
        <begin position="1"/>
        <end position="376"/>
    </location>
</feature>
<keyword evidence="2" id="KW-0812">Transmembrane</keyword>
<name>A0A846YFR9_9NOCA</name>
<feature type="compositionally biased region" description="Basic and acidic residues" evidence="1">
    <location>
        <begin position="7"/>
        <end position="22"/>
    </location>
</feature>
<protein>
    <recommendedName>
        <fullName evidence="5">DUF4190 domain-containing protein</fullName>
    </recommendedName>
</protein>
<keyword evidence="4" id="KW-1185">Reference proteome</keyword>
<feature type="transmembrane region" description="Helical" evidence="2">
    <location>
        <begin position="424"/>
        <end position="446"/>
    </location>
</feature>
<feature type="compositionally biased region" description="Basic and acidic residues" evidence="1">
    <location>
        <begin position="37"/>
        <end position="47"/>
    </location>
</feature>
<evidence type="ECO:0000313" key="4">
    <source>
        <dbReference type="Proteomes" id="UP000570678"/>
    </source>
</evidence>
<keyword evidence="2" id="KW-0472">Membrane</keyword>
<keyword evidence="2" id="KW-1133">Transmembrane helix</keyword>
<sequence length="455" mass="47013">MSTPQDPRNHGESPRDSGETPRQHNRPPHSEGGPAQHHGEPPVDRDSATGGHRPGEQASGGRTSGTPDEPFVMPAAPQPPDEPAAAAGAPQPPSQSGVEPGSGTDPDRAGEDRPAGGEMPRSSEDPPTEYLPKILHREPSGSSRAGAGSGPESPEPGVSSPADDHPTQMLPKQSEQPGGPGAGAPRMDKGTAAYTQGWQPGSSEEQPGRQPMGEVPPQAWSARPEEQEPGQAWQPQSPGRPGYSRPGGTPPPGAYGSRPEQPGEQPGWAADQTGQQGWSGHQTGQQSWSGHPGGGADRHGQEGWGHEQTGQQGWGHEQTGQQGWGHEQTGQPGWGGQQGWSGAQPGQQGWGGGRQPGGYPAYPQQQYQPYGATQEPERSGPQVLSIIGFVCAAVSLLFCPLLFGIAGIALGVIGHIRGESLGKWAAIAAGVCLIIGVILALALSGMDMVPIESAS</sequence>
<feature type="compositionally biased region" description="Low complexity" evidence="1">
    <location>
        <begin position="235"/>
        <end position="247"/>
    </location>
</feature>
<evidence type="ECO:0000256" key="1">
    <source>
        <dbReference type="SAM" id="MobiDB-lite"/>
    </source>
</evidence>
<feature type="compositionally biased region" description="Basic and acidic residues" evidence="1">
    <location>
        <begin position="105"/>
        <end position="115"/>
    </location>
</feature>
<feature type="compositionally biased region" description="Polar residues" evidence="1">
    <location>
        <begin position="193"/>
        <end position="205"/>
    </location>
</feature>
<feature type="compositionally biased region" description="Low complexity" evidence="1">
    <location>
        <begin position="357"/>
        <end position="372"/>
    </location>
</feature>
<feature type="compositionally biased region" description="Basic and acidic residues" evidence="1">
    <location>
        <begin position="296"/>
        <end position="305"/>
    </location>
</feature>
<gene>
    <name evidence="3" type="ORF">HGA15_05780</name>
</gene>
<feature type="compositionally biased region" description="Polar residues" evidence="1">
    <location>
        <begin position="272"/>
        <end position="289"/>
    </location>
</feature>
<organism evidence="3 4">
    <name type="scientific">Nocardia flavorosea</name>
    <dbReference type="NCBI Taxonomy" id="53429"/>
    <lineage>
        <taxon>Bacteria</taxon>
        <taxon>Bacillati</taxon>
        <taxon>Actinomycetota</taxon>
        <taxon>Actinomycetes</taxon>
        <taxon>Mycobacteriales</taxon>
        <taxon>Nocardiaceae</taxon>
        <taxon>Nocardia</taxon>
    </lineage>
</organism>
<evidence type="ECO:0000313" key="3">
    <source>
        <dbReference type="EMBL" id="NKY55679.1"/>
    </source>
</evidence>
<dbReference type="EMBL" id="JAAXOT010000002">
    <property type="protein sequence ID" value="NKY55679.1"/>
    <property type="molecule type" value="Genomic_DNA"/>
</dbReference>
<reference evidence="3 4" key="1">
    <citation type="submission" date="2020-04" db="EMBL/GenBank/DDBJ databases">
        <title>MicrobeNet Type strains.</title>
        <authorList>
            <person name="Nicholson A.C."/>
        </authorList>
    </citation>
    <scope>NUCLEOTIDE SEQUENCE [LARGE SCALE GENOMIC DNA]</scope>
    <source>
        <strain evidence="3 4">JCM 3332</strain>
    </source>
</reference>
<dbReference type="RefSeq" id="WP_062973535.1">
    <property type="nucleotide sequence ID" value="NZ_JAAXOT010000002.1"/>
</dbReference>
<dbReference type="AlphaFoldDB" id="A0A846YFR9"/>
<proteinExistence type="predicted"/>
<evidence type="ECO:0008006" key="5">
    <source>
        <dbReference type="Google" id="ProtNLM"/>
    </source>
</evidence>
<feature type="transmembrane region" description="Helical" evidence="2">
    <location>
        <begin position="383"/>
        <end position="412"/>
    </location>
</feature>
<dbReference type="Proteomes" id="UP000570678">
    <property type="component" value="Unassembled WGS sequence"/>
</dbReference>
<accession>A0A846YFR9</accession>